<evidence type="ECO:0000313" key="2">
    <source>
        <dbReference type="EMBL" id="GFS28866.1"/>
    </source>
</evidence>
<dbReference type="Pfam" id="PF00078">
    <property type="entry name" value="RVT_1"/>
    <property type="match status" value="1"/>
</dbReference>
<dbReference type="PROSITE" id="PS50878">
    <property type="entry name" value="RT_POL"/>
    <property type="match status" value="1"/>
</dbReference>
<gene>
    <name evidence="2" type="ORF">Acr_00g0004350</name>
</gene>
<dbReference type="SUPFAM" id="SSF56219">
    <property type="entry name" value="DNase I-like"/>
    <property type="match status" value="1"/>
</dbReference>
<dbReference type="EMBL" id="BJWL01000057">
    <property type="protein sequence ID" value="GFS28866.1"/>
    <property type="molecule type" value="Genomic_DNA"/>
</dbReference>
<dbReference type="CDD" id="cd01650">
    <property type="entry name" value="RT_nLTR_like"/>
    <property type="match status" value="1"/>
</dbReference>
<dbReference type="Gene3D" id="3.60.10.10">
    <property type="entry name" value="Endonuclease/exonuclease/phosphatase"/>
    <property type="match status" value="1"/>
</dbReference>
<reference evidence="3" key="1">
    <citation type="submission" date="2019-07" db="EMBL/GenBank/DDBJ databases">
        <title>De Novo Assembly of kiwifruit Actinidia rufa.</title>
        <authorList>
            <person name="Sugita-Konishi S."/>
            <person name="Sato K."/>
            <person name="Mori E."/>
            <person name="Abe Y."/>
            <person name="Kisaki G."/>
            <person name="Hamano K."/>
            <person name="Suezawa K."/>
            <person name="Otani M."/>
            <person name="Fukuda T."/>
            <person name="Manabe T."/>
            <person name="Gomi K."/>
            <person name="Tabuchi M."/>
            <person name="Akimitsu K."/>
            <person name="Kataoka I."/>
        </authorList>
    </citation>
    <scope>NUCLEOTIDE SEQUENCE [LARGE SCALE GENOMIC DNA]</scope>
    <source>
        <strain evidence="3">cv. Fuchu</strain>
    </source>
</reference>
<dbReference type="OrthoDB" id="1741243at2759"/>
<comment type="caution">
    <text evidence="2">The sequence shown here is derived from an EMBL/GenBank/DDBJ whole genome shotgun (WGS) entry which is preliminary data.</text>
</comment>
<proteinExistence type="predicted"/>
<protein>
    <recommendedName>
        <fullName evidence="1">Reverse transcriptase domain-containing protein</fullName>
    </recommendedName>
</protein>
<keyword evidence="3" id="KW-1185">Reference proteome</keyword>
<feature type="domain" description="Reverse transcriptase" evidence="1">
    <location>
        <begin position="303"/>
        <end position="555"/>
    </location>
</feature>
<evidence type="ECO:0000259" key="1">
    <source>
        <dbReference type="PROSITE" id="PS50878"/>
    </source>
</evidence>
<dbReference type="InterPro" id="IPR036691">
    <property type="entry name" value="Endo/exonu/phosph_ase_sf"/>
</dbReference>
<dbReference type="InterPro" id="IPR000477">
    <property type="entry name" value="RT_dom"/>
</dbReference>
<sequence>MLGQKYTWSNSQEGEKWSRIDRFLIHPEWLDIFNFKQWGLPRSLSDHCPIILMEDLRDWGPRPFKFINAWVLHPKCLEVMESAWIQSDEQGWAGYRIMRKLKSMKEALKEWNRVSFGNVQTQVEQVEKQLHDLDIKAEEGSILENDRMRRRELKADLWKLCRYLEWMWSQKSRENWNLKGDKNTKFFHLVASNRQRRNALNLVTVNDQVFDEPNIVKEEVKVYFQNLFLEDWEIRPRIGGFLENTISVEDADGLLKEFSEIEVWSAIMSCDGNKAPGPDGFNMLSVKKGWNFMKKDIMLFFSEFHRNGRLVRSMNSSFLALIPKVDNPIALSDYRPISLVGCMYKILTKVLTVRMKQSIKKVVGEVQSAFVGGRNIQDGILIANEMVDYWKKKKKKGLIIKLDFAKAYDNINWNLLFGMIKLMGYPQKWIQWIKECVSTARVLVLVNAAEGLNVLLKRAVSQGLLKGVVVGDQDFRLAQLQFADDTIIFCEAKERELVMIKRILRCFEVLSGLRINYHKSMVSGVGVEVHQLASFAEILRCKHQTLPIRYLGMPLGVSPRLKSTWKPVIEKVSTKLATWKRRHITFGGRLVLIKSALNNLPIYYMSLFKMPAGVIKKLESIQANFLWGSSDLKRKILFWKDSWLGLNPLSVDCPRLFSLAQNKEESLREMVDRRIERGEWVLTFRRRLRAWEEEAADTLKTVLIAAEVQTNDENSDHLRWEGCNSKVFTVQSIVGQLPMLVGCPVGTTIQCNGLVPMVEKLDIQGNEIFFKGINPVWSEIGELIKIRTAFWVRSTGTHKDYSINDFVYRLQKHSPSVVVDIFYHQPVEFSVRRRLFSRQEELLRE</sequence>
<dbReference type="Proteomes" id="UP000585474">
    <property type="component" value="Unassembled WGS sequence"/>
</dbReference>
<evidence type="ECO:0000313" key="3">
    <source>
        <dbReference type="Proteomes" id="UP000585474"/>
    </source>
</evidence>
<dbReference type="AlphaFoldDB" id="A0A7J0D929"/>
<dbReference type="PANTHER" id="PTHR33116">
    <property type="entry name" value="REVERSE TRANSCRIPTASE ZINC-BINDING DOMAIN-CONTAINING PROTEIN-RELATED-RELATED"/>
    <property type="match status" value="1"/>
</dbReference>
<dbReference type="PANTHER" id="PTHR33116:SF78">
    <property type="entry name" value="OS12G0587133 PROTEIN"/>
    <property type="match status" value="1"/>
</dbReference>
<organism evidence="2 3">
    <name type="scientific">Actinidia rufa</name>
    <dbReference type="NCBI Taxonomy" id="165716"/>
    <lineage>
        <taxon>Eukaryota</taxon>
        <taxon>Viridiplantae</taxon>
        <taxon>Streptophyta</taxon>
        <taxon>Embryophyta</taxon>
        <taxon>Tracheophyta</taxon>
        <taxon>Spermatophyta</taxon>
        <taxon>Magnoliopsida</taxon>
        <taxon>eudicotyledons</taxon>
        <taxon>Gunneridae</taxon>
        <taxon>Pentapetalae</taxon>
        <taxon>asterids</taxon>
        <taxon>Ericales</taxon>
        <taxon>Actinidiaceae</taxon>
        <taxon>Actinidia</taxon>
    </lineage>
</organism>
<accession>A0A7J0D929</accession>
<name>A0A7J0D929_9ERIC</name>